<organism evidence="2 3">
    <name type="scientific">Qipengyuania profundimaris</name>
    <dbReference type="NCBI Taxonomy" id="3067652"/>
    <lineage>
        <taxon>Bacteria</taxon>
        <taxon>Pseudomonadati</taxon>
        <taxon>Pseudomonadota</taxon>
        <taxon>Alphaproteobacteria</taxon>
        <taxon>Sphingomonadales</taxon>
        <taxon>Erythrobacteraceae</taxon>
        <taxon>Qipengyuania</taxon>
    </lineage>
</organism>
<dbReference type="EMBL" id="JAVAIM010000001">
    <property type="protein sequence ID" value="MDP4574438.1"/>
    <property type="molecule type" value="Genomic_DNA"/>
</dbReference>
<name>A0ABT9HMR8_9SPHN</name>
<proteinExistence type="predicted"/>
<feature type="compositionally biased region" description="Acidic residues" evidence="1">
    <location>
        <begin position="28"/>
        <end position="38"/>
    </location>
</feature>
<keyword evidence="3" id="KW-1185">Reference proteome</keyword>
<accession>A0ABT9HMR8</accession>
<dbReference type="RefSeq" id="WP_305931850.1">
    <property type="nucleotide sequence ID" value="NZ_JAVAIM010000001.1"/>
</dbReference>
<reference evidence="2 3" key="1">
    <citation type="submission" date="2023-08" db="EMBL/GenBank/DDBJ databases">
        <title>genomic of G39.</title>
        <authorList>
            <person name="Wang Y."/>
        </authorList>
    </citation>
    <scope>NUCLEOTIDE SEQUENCE [LARGE SCALE GENOMIC DNA]</scope>
    <source>
        <strain evidence="2 3">G39</strain>
    </source>
</reference>
<sequence length="85" mass="9145">MADYETPQVPPTTPPVVNPDVKPKTSAEMEEDGEAEGETLDHRGTPDEIDIETEKALEPAMDGGRDGKGEQGLDISRSETLLPPD</sequence>
<evidence type="ECO:0000256" key="1">
    <source>
        <dbReference type="SAM" id="MobiDB-lite"/>
    </source>
</evidence>
<comment type="caution">
    <text evidence="2">The sequence shown here is derived from an EMBL/GenBank/DDBJ whole genome shotgun (WGS) entry which is preliminary data.</text>
</comment>
<feature type="region of interest" description="Disordered" evidence="1">
    <location>
        <begin position="1"/>
        <end position="85"/>
    </location>
</feature>
<dbReference type="Proteomes" id="UP001240639">
    <property type="component" value="Unassembled WGS sequence"/>
</dbReference>
<gene>
    <name evidence="2" type="ORF">Q9K02_04710</name>
</gene>
<feature type="compositionally biased region" description="Pro residues" evidence="1">
    <location>
        <begin position="8"/>
        <end position="17"/>
    </location>
</feature>
<evidence type="ECO:0000313" key="3">
    <source>
        <dbReference type="Proteomes" id="UP001240639"/>
    </source>
</evidence>
<feature type="compositionally biased region" description="Basic and acidic residues" evidence="1">
    <location>
        <begin position="39"/>
        <end position="71"/>
    </location>
</feature>
<protein>
    <submittedName>
        <fullName evidence="2">Uncharacterized protein</fullName>
    </submittedName>
</protein>
<evidence type="ECO:0000313" key="2">
    <source>
        <dbReference type="EMBL" id="MDP4574438.1"/>
    </source>
</evidence>